<dbReference type="PROSITE" id="PS00028">
    <property type="entry name" value="ZINC_FINGER_C2H2_1"/>
    <property type="match status" value="1"/>
</dbReference>
<dbReference type="RefSeq" id="XP_044657526.1">
    <property type="nucleotide sequence ID" value="XM_044801591.1"/>
</dbReference>
<protein>
    <recommendedName>
        <fullName evidence="1">C2H2-type domain-containing protein</fullName>
    </recommendedName>
</protein>
<accession>A0A9P3CHM1</accession>
<dbReference type="AlphaFoldDB" id="A0A9P3CHM1"/>
<keyword evidence="3" id="KW-1185">Reference proteome</keyword>
<proteinExistence type="predicted"/>
<dbReference type="InterPro" id="IPR013087">
    <property type="entry name" value="Znf_C2H2_type"/>
</dbReference>
<dbReference type="EMBL" id="BOLY01000004">
    <property type="protein sequence ID" value="GIZ43039.1"/>
    <property type="molecule type" value="Genomic_DNA"/>
</dbReference>
<comment type="caution">
    <text evidence="2">The sequence shown here is derived from an EMBL/GenBank/DDBJ whole genome shotgun (WGS) entry which is preliminary data.</text>
</comment>
<reference evidence="2 3" key="1">
    <citation type="submission" date="2021-01" db="EMBL/GenBank/DDBJ databases">
        <title>Cercospora kikuchii MAFF 305040 whole genome shotgun sequence.</title>
        <authorList>
            <person name="Kashiwa T."/>
            <person name="Suzuki T."/>
        </authorList>
    </citation>
    <scope>NUCLEOTIDE SEQUENCE [LARGE SCALE GENOMIC DNA]</scope>
    <source>
        <strain evidence="2 3">MAFF 305040</strain>
    </source>
</reference>
<dbReference type="SMART" id="SM00355">
    <property type="entry name" value="ZnF_C2H2"/>
    <property type="match status" value="2"/>
</dbReference>
<evidence type="ECO:0000259" key="1">
    <source>
        <dbReference type="PROSITE" id="PS00028"/>
    </source>
</evidence>
<organism evidence="2 3">
    <name type="scientific">Cercospora kikuchii</name>
    <dbReference type="NCBI Taxonomy" id="84275"/>
    <lineage>
        <taxon>Eukaryota</taxon>
        <taxon>Fungi</taxon>
        <taxon>Dikarya</taxon>
        <taxon>Ascomycota</taxon>
        <taxon>Pezizomycotina</taxon>
        <taxon>Dothideomycetes</taxon>
        <taxon>Dothideomycetidae</taxon>
        <taxon>Mycosphaerellales</taxon>
        <taxon>Mycosphaerellaceae</taxon>
        <taxon>Cercospora</taxon>
    </lineage>
</organism>
<sequence>MEADDATLAAILERTWTCLNQKTWKHPNFDRVFPEKQALQDAMETAELRFCPGLLDAINSDEPPSVEWFMNLPSATENGKVGDRVFGDYVLIFTKDGCPTLIYIGCGTESIYGLHSRMLKYDTNDVTSISQTVLDALRDGYTIAHKGKLIECDLPAARVRPIMSVLFLATEAMCQFTFWALRSLKKDYGMGACCPWARDTGLFSYRGLNTRGSLVEGINGNLGLSADELAAAADELRLAKNARKQAYRKANPDVISDTQKRSAQKAKRLRKFYCGLCNVAFEKQFKLDIHLQCTKHLTIVAEQAAGTLDFAKYKCPFCDYTSRKAPAMSNHKRRQHGCGRG</sequence>
<feature type="domain" description="C2H2-type" evidence="1">
    <location>
        <begin position="274"/>
        <end position="296"/>
    </location>
</feature>
<dbReference type="GeneID" id="68291858"/>
<evidence type="ECO:0000313" key="3">
    <source>
        <dbReference type="Proteomes" id="UP000825890"/>
    </source>
</evidence>
<name>A0A9P3CHM1_9PEZI</name>
<gene>
    <name evidence="2" type="ORF">CKM354_000628300</name>
</gene>
<evidence type="ECO:0000313" key="2">
    <source>
        <dbReference type="EMBL" id="GIZ43039.1"/>
    </source>
</evidence>
<dbReference type="Proteomes" id="UP000825890">
    <property type="component" value="Unassembled WGS sequence"/>
</dbReference>
<dbReference type="Gene3D" id="3.30.160.60">
    <property type="entry name" value="Classic Zinc Finger"/>
    <property type="match status" value="1"/>
</dbReference>
<dbReference type="OrthoDB" id="3942339at2759"/>